<dbReference type="EMBL" id="MFJF01000023">
    <property type="protein sequence ID" value="OGG05855.1"/>
    <property type="molecule type" value="Genomic_DNA"/>
</dbReference>
<feature type="transmembrane region" description="Helical" evidence="1">
    <location>
        <begin position="30"/>
        <end position="51"/>
    </location>
</feature>
<keyword evidence="1" id="KW-1133">Transmembrane helix</keyword>
<reference evidence="2 3" key="1">
    <citation type="journal article" date="2016" name="Nat. Commun.">
        <title>Thousands of microbial genomes shed light on interconnected biogeochemical processes in an aquifer system.</title>
        <authorList>
            <person name="Anantharaman K."/>
            <person name="Brown C.T."/>
            <person name="Hug L.A."/>
            <person name="Sharon I."/>
            <person name="Castelle C.J."/>
            <person name="Probst A.J."/>
            <person name="Thomas B.C."/>
            <person name="Singh A."/>
            <person name="Wilkins M.J."/>
            <person name="Karaoz U."/>
            <person name="Brodie E.L."/>
            <person name="Williams K.H."/>
            <person name="Hubbard S.S."/>
            <person name="Banfield J.F."/>
        </authorList>
    </citation>
    <scope>NUCLEOTIDE SEQUENCE [LARGE SCALE GENOMIC DNA]</scope>
</reference>
<gene>
    <name evidence="2" type="ORF">A2777_03785</name>
</gene>
<sequence>MCYVSPLKTFYIFSIPFFLPLFFLQKITSLYKIILSLLIISHYKPIKLLYLRFNFLTFLRRRCPASIPRFNPRVTCLTAKVFPATSLNAPKSINLIVTYIF</sequence>
<dbReference type="AlphaFoldDB" id="A0A1F5Z0F8"/>
<evidence type="ECO:0000256" key="1">
    <source>
        <dbReference type="SAM" id="Phobius"/>
    </source>
</evidence>
<protein>
    <submittedName>
        <fullName evidence="2">Uncharacterized protein</fullName>
    </submittedName>
</protein>
<evidence type="ECO:0000313" key="2">
    <source>
        <dbReference type="EMBL" id="OGG05855.1"/>
    </source>
</evidence>
<evidence type="ECO:0000313" key="3">
    <source>
        <dbReference type="Proteomes" id="UP000177354"/>
    </source>
</evidence>
<comment type="caution">
    <text evidence="2">The sequence shown here is derived from an EMBL/GenBank/DDBJ whole genome shotgun (WGS) entry which is preliminary data.</text>
</comment>
<name>A0A1F5Z0F8_9BACT</name>
<proteinExistence type="predicted"/>
<accession>A0A1F5Z0F8</accession>
<keyword evidence="1" id="KW-0812">Transmembrane</keyword>
<organism evidence="2 3">
    <name type="scientific">Candidatus Gottesmanbacteria bacterium RIFCSPHIGHO2_01_FULL_40_15</name>
    <dbReference type="NCBI Taxonomy" id="1798376"/>
    <lineage>
        <taxon>Bacteria</taxon>
        <taxon>Candidatus Gottesmaniibacteriota</taxon>
    </lineage>
</organism>
<feature type="transmembrane region" description="Helical" evidence="1">
    <location>
        <begin position="7"/>
        <end position="24"/>
    </location>
</feature>
<keyword evidence="1" id="KW-0472">Membrane</keyword>
<dbReference type="Proteomes" id="UP000177354">
    <property type="component" value="Unassembled WGS sequence"/>
</dbReference>